<dbReference type="Gene3D" id="3.30.470.30">
    <property type="entry name" value="DNA ligase/mRNA capping enzyme"/>
    <property type="match status" value="1"/>
</dbReference>
<reference evidence="2" key="1">
    <citation type="submission" date="2020-03" db="EMBL/GenBank/DDBJ databases">
        <title>The deep terrestrial virosphere.</title>
        <authorList>
            <person name="Holmfeldt K."/>
            <person name="Nilsson E."/>
            <person name="Simone D."/>
            <person name="Lopez-Fernandez M."/>
            <person name="Wu X."/>
            <person name="de Brujin I."/>
            <person name="Lundin D."/>
            <person name="Andersson A."/>
            <person name="Bertilsson S."/>
            <person name="Dopson M."/>
        </authorList>
    </citation>
    <scope>NUCLEOTIDE SEQUENCE</scope>
    <source>
        <strain evidence="2">MM415A03163</strain>
    </source>
</reference>
<dbReference type="AlphaFoldDB" id="A0A6M3JQY8"/>
<keyword evidence="2" id="KW-0436">Ligase</keyword>
<proteinExistence type="predicted"/>
<evidence type="ECO:0000313" key="2">
    <source>
        <dbReference type="EMBL" id="QJA71472.1"/>
    </source>
</evidence>
<feature type="domain" description="RNA ligase" evidence="1">
    <location>
        <begin position="40"/>
        <end position="203"/>
    </location>
</feature>
<dbReference type="InterPro" id="IPR021122">
    <property type="entry name" value="RNA_ligase_dom_REL/Rnl2"/>
</dbReference>
<organism evidence="2">
    <name type="scientific">viral metagenome</name>
    <dbReference type="NCBI Taxonomy" id="1070528"/>
    <lineage>
        <taxon>unclassified sequences</taxon>
        <taxon>metagenomes</taxon>
        <taxon>organismal metagenomes</taxon>
    </lineage>
</organism>
<dbReference type="Gene3D" id="3.30.1490.70">
    <property type="match status" value="1"/>
</dbReference>
<dbReference type="GO" id="GO:0016874">
    <property type="term" value="F:ligase activity"/>
    <property type="evidence" value="ECO:0007669"/>
    <property type="project" value="UniProtKB-KW"/>
</dbReference>
<dbReference type="SUPFAM" id="SSF56091">
    <property type="entry name" value="DNA ligase/mRNA capping enzyme, catalytic domain"/>
    <property type="match status" value="1"/>
</dbReference>
<dbReference type="Pfam" id="PF09414">
    <property type="entry name" value="RNA_ligase"/>
    <property type="match status" value="1"/>
</dbReference>
<name>A0A6M3JQY8_9ZZZZ</name>
<evidence type="ECO:0000259" key="1">
    <source>
        <dbReference type="Pfam" id="PF09414"/>
    </source>
</evidence>
<sequence length="211" mass="24642">MNEYHKIQTVFKRNPENKFRTLLEGEYAIPEFEYLKDNLWVFTEKVDGTNIRIMWNHETKRLTFGGKTDRAQIQASLFKELQEMFFVQRFEQSYPETSMCLYGEGYGAKIQKGGGNYRPDQSFVLFDVKIGEWWLKRDDVESVAFQLGIEIVPVLSEGSLSEMVWRVKDGFLSQWGAFQAEGLVARPIIELTARNGQRIITKIKCKDFRCP</sequence>
<dbReference type="EMBL" id="MT141876">
    <property type="protein sequence ID" value="QJA71472.1"/>
    <property type="molecule type" value="Genomic_DNA"/>
</dbReference>
<protein>
    <submittedName>
        <fullName evidence="2">Putative RNA ligase</fullName>
    </submittedName>
</protein>
<accession>A0A6M3JQY8</accession>
<gene>
    <name evidence="2" type="ORF">MM415A03163_0002</name>
</gene>